<gene>
    <name evidence="1" type="ORF">CCMP2556_LOCUS13584</name>
</gene>
<dbReference type="EMBL" id="CAXAMN010006792">
    <property type="protein sequence ID" value="CAK9019226.1"/>
    <property type="molecule type" value="Genomic_DNA"/>
</dbReference>
<evidence type="ECO:0000313" key="1">
    <source>
        <dbReference type="EMBL" id="CAK9019226.1"/>
    </source>
</evidence>
<name>A0ABP0JXM3_9DINO</name>
<dbReference type="Proteomes" id="UP001642484">
    <property type="component" value="Unassembled WGS sequence"/>
</dbReference>
<keyword evidence="2" id="KW-1185">Reference proteome</keyword>
<evidence type="ECO:0000313" key="2">
    <source>
        <dbReference type="Proteomes" id="UP001642484"/>
    </source>
</evidence>
<reference evidence="1 2" key="1">
    <citation type="submission" date="2024-02" db="EMBL/GenBank/DDBJ databases">
        <authorList>
            <person name="Chen Y."/>
            <person name="Shah S."/>
            <person name="Dougan E. K."/>
            <person name="Thang M."/>
            <person name="Chan C."/>
        </authorList>
    </citation>
    <scope>NUCLEOTIDE SEQUENCE [LARGE SCALE GENOMIC DNA]</scope>
</reference>
<organism evidence="1 2">
    <name type="scientific">Durusdinium trenchii</name>
    <dbReference type="NCBI Taxonomy" id="1381693"/>
    <lineage>
        <taxon>Eukaryota</taxon>
        <taxon>Sar</taxon>
        <taxon>Alveolata</taxon>
        <taxon>Dinophyceae</taxon>
        <taxon>Suessiales</taxon>
        <taxon>Symbiodiniaceae</taxon>
        <taxon>Durusdinium</taxon>
    </lineage>
</organism>
<protein>
    <submittedName>
        <fullName evidence="1">Uncharacterized protein</fullName>
    </submittedName>
</protein>
<accession>A0ABP0JXM3</accession>
<sequence length="208" mass="22318">MASPREMSPPAGRLHNTYAPVETEIAGECRRLLGCNLAIAMLCVLFTISCLVVTVILDPAAKVKKDAQRSKAASELFVAPSPATESWKPEPSRAETPRPILTETSTAWPTVTAAWPKPPTLPPTAPPMVLVTGPPNAPEALRWQPTPERLSRPEFVSEPAREDAPAAKPSSTREDTVLTAPEKFTTLEKTRSEGNLLVPLPTAAGDIV</sequence>
<comment type="caution">
    <text evidence="1">The sequence shown here is derived from an EMBL/GenBank/DDBJ whole genome shotgun (WGS) entry which is preliminary data.</text>
</comment>
<proteinExistence type="predicted"/>